<accession>A0A448X323</accession>
<protein>
    <submittedName>
        <fullName evidence="1">Uncharacterized protein</fullName>
    </submittedName>
</protein>
<proteinExistence type="predicted"/>
<evidence type="ECO:0000313" key="1">
    <source>
        <dbReference type="EMBL" id="VEL26569.1"/>
    </source>
</evidence>
<name>A0A448X323_9PLAT</name>
<dbReference type="EMBL" id="CAAALY010081206">
    <property type="protein sequence ID" value="VEL26569.1"/>
    <property type="molecule type" value="Genomic_DNA"/>
</dbReference>
<dbReference type="Proteomes" id="UP000784294">
    <property type="component" value="Unassembled WGS sequence"/>
</dbReference>
<evidence type="ECO:0000313" key="2">
    <source>
        <dbReference type="Proteomes" id="UP000784294"/>
    </source>
</evidence>
<sequence>MKEVFSQRVAGLLISSCTDCQCFERHHYEVAKEMNRKQGQKSCALLSRWGDRHQSRGCKEIQTTAQQAPCIQLADGAPSQHLILLLLLEPLLAEEQSPCILVRVLDCTEAAGKKTSLGGLEPPTFRLTAERANRLRHRDDACHQPPGVALSAWKRQSFPSSGICLV</sequence>
<organism evidence="1 2">
    <name type="scientific">Protopolystoma xenopodis</name>
    <dbReference type="NCBI Taxonomy" id="117903"/>
    <lineage>
        <taxon>Eukaryota</taxon>
        <taxon>Metazoa</taxon>
        <taxon>Spiralia</taxon>
        <taxon>Lophotrochozoa</taxon>
        <taxon>Platyhelminthes</taxon>
        <taxon>Monogenea</taxon>
        <taxon>Polyopisthocotylea</taxon>
        <taxon>Polystomatidea</taxon>
        <taxon>Polystomatidae</taxon>
        <taxon>Protopolystoma</taxon>
    </lineage>
</organism>
<comment type="caution">
    <text evidence="1">The sequence shown here is derived from an EMBL/GenBank/DDBJ whole genome shotgun (WGS) entry which is preliminary data.</text>
</comment>
<reference evidence="1" key="1">
    <citation type="submission" date="2018-11" db="EMBL/GenBank/DDBJ databases">
        <authorList>
            <consortium name="Pathogen Informatics"/>
        </authorList>
    </citation>
    <scope>NUCLEOTIDE SEQUENCE</scope>
</reference>
<keyword evidence="2" id="KW-1185">Reference proteome</keyword>
<gene>
    <name evidence="1" type="ORF">PXEA_LOCUS20009</name>
</gene>
<dbReference type="OrthoDB" id="10244882at2759"/>
<dbReference type="AlphaFoldDB" id="A0A448X323"/>